<dbReference type="PRINTS" id="PR00039">
    <property type="entry name" value="HTHLYSR"/>
</dbReference>
<dbReference type="Pfam" id="PF00126">
    <property type="entry name" value="HTH_1"/>
    <property type="match status" value="1"/>
</dbReference>
<dbReference type="InterPro" id="IPR005119">
    <property type="entry name" value="LysR_subst-bd"/>
</dbReference>
<sequence length="301" mass="32565">MSAHPESRPAAGALPLLEHDVLRTFVAIAETGSFTRAARQVFRTPAAVSMQIKRLEETLGRAVFVREPRRTRLTPEGEALLGYARRLLELNEEAVSRFLSPAVDGSVSLGTPDDAGTRILPGVLSRFARTHPAVQVTVRVGRSGDLLERLDAGELDLMLMTAGNEGQEDRRGEVVYSEHLVWAGREGGVCAGRTPLPLALAEHGCAWRAMALEALDRSGRDYRIAYTSEHCAAQEAAMLADLAVAPFPRSLIRPPLRVLDADAGLPALGAYRIQLLRAPGRGSAADALAEHVVDRFHAMSR</sequence>
<keyword evidence="3" id="KW-0238">DNA-binding</keyword>
<proteinExistence type="inferred from homology"/>
<dbReference type="GO" id="GO:0003677">
    <property type="term" value="F:DNA binding"/>
    <property type="evidence" value="ECO:0007669"/>
    <property type="project" value="UniProtKB-KW"/>
</dbReference>
<dbReference type="Pfam" id="PF03466">
    <property type="entry name" value="LysR_substrate"/>
    <property type="match status" value="1"/>
</dbReference>
<dbReference type="PANTHER" id="PTHR30579">
    <property type="entry name" value="TRANSCRIPTIONAL REGULATOR"/>
    <property type="match status" value="1"/>
</dbReference>
<keyword evidence="2" id="KW-0805">Transcription regulation</keyword>
<evidence type="ECO:0000256" key="4">
    <source>
        <dbReference type="ARBA" id="ARBA00023163"/>
    </source>
</evidence>
<dbReference type="PANTHER" id="PTHR30579:SF7">
    <property type="entry name" value="HTH-TYPE TRANSCRIPTIONAL REGULATOR LRHA-RELATED"/>
    <property type="match status" value="1"/>
</dbReference>
<protein>
    <submittedName>
        <fullName evidence="6">HTH-type transcriptional regulator HdfR</fullName>
    </submittedName>
</protein>
<evidence type="ECO:0000259" key="5">
    <source>
        <dbReference type="PROSITE" id="PS50931"/>
    </source>
</evidence>
<dbReference type="SUPFAM" id="SSF53850">
    <property type="entry name" value="Periplasmic binding protein-like II"/>
    <property type="match status" value="1"/>
</dbReference>
<name>A0A5B8RFM5_9ZZZZ</name>
<dbReference type="InterPro" id="IPR036388">
    <property type="entry name" value="WH-like_DNA-bd_sf"/>
</dbReference>
<dbReference type="FunFam" id="1.10.10.10:FF:000001">
    <property type="entry name" value="LysR family transcriptional regulator"/>
    <property type="match status" value="1"/>
</dbReference>
<evidence type="ECO:0000313" key="6">
    <source>
        <dbReference type="EMBL" id="QEA06314.1"/>
    </source>
</evidence>
<keyword evidence="4" id="KW-0804">Transcription</keyword>
<dbReference type="PROSITE" id="PS50931">
    <property type="entry name" value="HTH_LYSR"/>
    <property type="match status" value="1"/>
</dbReference>
<reference evidence="6" key="1">
    <citation type="submission" date="2019-06" db="EMBL/GenBank/DDBJ databases">
        <authorList>
            <person name="Murdoch R.W."/>
            <person name="Fathepure B."/>
        </authorList>
    </citation>
    <scope>NUCLEOTIDE SEQUENCE</scope>
</reference>
<accession>A0A5B8RFM5</accession>
<dbReference type="EMBL" id="MN079136">
    <property type="protein sequence ID" value="QEA06314.1"/>
    <property type="molecule type" value="Genomic_DNA"/>
</dbReference>
<evidence type="ECO:0000256" key="2">
    <source>
        <dbReference type="ARBA" id="ARBA00023015"/>
    </source>
</evidence>
<feature type="domain" description="HTH lysR-type" evidence="5">
    <location>
        <begin position="22"/>
        <end position="74"/>
    </location>
</feature>
<dbReference type="AlphaFoldDB" id="A0A5B8RFM5"/>
<dbReference type="Gene3D" id="1.10.10.10">
    <property type="entry name" value="Winged helix-like DNA-binding domain superfamily/Winged helix DNA-binding domain"/>
    <property type="match status" value="1"/>
</dbReference>
<dbReference type="InterPro" id="IPR000847">
    <property type="entry name" value="LysR_HTH_N"/>
</dbReference>
<dbReference type="InterPro" id="IPR050176">
    <property type="entry name" value="LTTR"/>
</dbReference>
<dbReference type="SUPFAM" id="SSF46785">
    <property type="entry name" value="Winged helix' DNA-binding domain"/>
    <property type="match status" value="1"/>
</dbReference>
<organism evidence="6">
    <name type="scientific">uncultured organism</name>
    <dbReference type="NCBI Taxonomy" id="155900"/>
    <lineage>
        <taxon>unclassified sequences</taxon>
        <taxon>environmental samples</taxon>
    </lineage>
</organism>
<dbReference type="GO" id="GO:0003700">
    <property type="term" value="F:DNA-binding transcription factor activity"/>
    <property type="evidence" value="ECO:0007669"/>
    <property type="project" value="InterPro"/>
</dbReference>
<dbReference type="Gene3D" id="3.40.190.10">
    <property type="entry name" value="Periplasmic binding protein-like II"/>
    <property type="match status" value="2"/>
</dbReference>
<comment type="similarity">
    <text evidence="1">Belongs to the LysR transcriptional regulatory family.</text>
</comment>
<gene>
    <name evidence="6" type="primary">hdfR</name>
    <name evidence="6" type="ORF">KBTEX_02646</name>
</gene>
<evidence type="ECO:0000256" key="1">
    <source>
        <dbReference type="ARBA" id="ARBA00009437"/>
    </source>
</evidence>
<dbReference type="InterPro" id="IPR036390">
    <property type="entry name" value="WH_DNA-bd_sf"/>
</dbReference>
<evidence type="ECO:0000256" key="3">
    <source>
        <dbReference type="ARBA" id="ARBA00023125"/>
    </source>
</evidence>